<evidence type="ECO:0000256" key="2">
    <source>
        <dbReference type="ARBA" id="ARBA00004814"/>
    </source>
</evidence>
<evidence type="ECO:0000256" key="6">
    <source>
        <dbReference type="ARBA" id="ARBA00023002"/>
    </source>
</evidence>
<accession>A0A942E5M2</accession>
<dbReference type="Proteomes" id="UP000678281">
    <property type="component" value="Unassembled WGS sequence"/>
</dbReference>
<organism evidence="11 12">
    <name type="scientific">Devosia litorisediminis</name>
    <dbReference type="NCBI Taxonomy" id="2829817"/>
    <lineage>
        <taxon>Bacteria</taxon>
        <taxon>Pseudomonadati</taxon>
        <taxon>Pseudomonadota</taxon>
        <taxon>Alphaproteobacteria</taxon>
        <taxon>Hyphomicrobiales</taxon>
        <taxon>Devosiaceae</taxon>
        <taxon>Devosia</taxon>
    </lineage>
</organism>
<dbReference type="SUPFAM" id="SSF51905">
    <property type="entry name" value="FAD/NAD(P)-binding domain"/>
    <property type="match status" value="1"/>
</dbReference>
<dbReference type="InterPro" id="IPR002937">
    <property type="entry name" value="Amino_oxidase"/>
</dbReference>
<comment type="cofactor">
    <cofactor evidence="1">
        <name>FAD</name>
        <dbReference type="ChEBI" id="CHEBI:57692"/>
    </cofactor>
</comment>
<dbReference type="InterPro" id="IPR006311">
    <property type="entry name" value="TAT_signal"/>
</dbReference>
<name>A0A942E5M2_9HYPH</name>
<dbReference type="PROSITE" id="PS51318">
    <property type="entry name" value="TAT"/>
    <property type="match status" value="1"/>
</dbReference>
<evidence type="ECO:0000313" key="11">
    <source>
        <dbReference type="EMBL" id="MBS3848683.1"/>
    </source>
</evidence>
<proteinExistence type="inferred from homology"/>
<dbReference type="Gene3D" id="3.90.660.10">
    <property type="match status" value="1"/>
</dbReference>
<evidence type="ECO:0000256" key="1">
    <source>
        <dbReference type="ARBA" id="ARBA00001974"/>
    </source>
</evidence>
<reference evidence="11" key="1">
    <citation type="submission" date="2021-04" db="EMBL/GenBank/DDBJ databases">
        <title>Devosia litorisediminis sp. nov., isolated from a sand dune.</title>
        <authorList>
            <person name="Park S."/>
            <person name="Yoon J.-H."/>
        </authorList>
    </citation>
    <scope>NUCLEOTIDE SEQUENCE</scope>
    <source>
        <strain evidence="11">BSSL-BM10</strain>
    </source>
</reference>
<evidence type="ECO:0000259" key="10">
    <source>
        <dbReference type="Pfam" id="PF01593"/>
    </source>
</evidence>
<evidence type="ECO:0000313" key="12">
    <source>
        <dbReference type="Proteomes" id="UP000678281"/>
    </source>
</evidence>
<feature type="binding site" evidence="9">
    <location>
        <position position="240"/>
    </location>
    <ligand>
        <name>FAD</name>
        <dbReference type="ChEBI" id="CHEBI:57692"/>
    </ligand>
</feature>
<dbReference type="PRINTS" id="PR00757">
    <property type="entry name" value="AMINEOXDASEF"/>
</dbReference>
<feature type="binding site" evidence="9">
    <location>
        <begin position="71"/>
        <end position="72"/>
    </location>
    <ligand>
        <name>FAD</name>
        <dbReference type="ChEBI" id="CHEBI:57692"/>
    </ligand>
</feature>
<comment type="similarity">
    <text evidence="3">Belongs to the tryptophan 2-monooxygenase family.</text>
</comment>
<keyword evidence="12" id="KW-1185">Reference proteome</keyword>
<dbReference type="InterPro" id="IPR036188">
    <property type="entry name" value="FAD/NAD-bd_sf"/>
</dbReference>
<evidence type="ECO:0000256" key="4">
    <source>
        <dbReference type="ARBA" id="ARBA00012535"/>
    </source>
</evidence>
<feature type="domain" description="Amine oxidase" evidence="10">
    <location>
        <begin position="51"/>
        <end position="455"/>
    </location>
</feature>
<evidence type="ECO:0000256" key="5">
    <source>
        <dbReference type="ARBA" id="ARBA00017871"/>
    </source>
</evidence>
<evidence type="ECO:0000256" key="3">
    <source>
        <dbReference type="ARBA" id="ARBA00005833"/>
    </source>
</evidence>
<evidence type="ECO:0000256" key="7">
    <source>
        <dbReference type="ARBA" id="ARBA00023070"/>
    </source>
</evidence>
<dbReference type="GO" id="GO:0009851">
    <property type="term" value="P:auxin biosynthetic process"/>
    <property type="evidence" value="ECO:0007669"/>
    <property type="project" value="UniProtKB-KW"/>
</dbReference>
<dbReference type="AlphaFoldDB" id="A0A942E5M2"/>
<comment type="pathway">
    <text evidence="2">Plant hormone metabolism; auxin biosynthesis.</text>
</comment>
<protein>
    <recommendedName>
        <fullName evidence="5">Tryptophan 2-monooxygenase</fullName>
        <ecNumber evidence="4">1.13.12.3</ecNumber>
    </recommendedName>
</protein>
<dbReference type="EC" id="1.13.12.3" evidence="4"/>
<sequence>MGESHMNDVSRRSFMRIAAAAGMAGTAPIRAMAQSAPARTDYDIIVIGAGMAGLAAAHELMAQGYDVLVLEARDRIGGRIHTDWQLGAPFEWGAGWIHGPDGNPVSQLLADVDGTTFVTDDDSLEVYTAQGDDVGDEHIDGLDARAEHAAALIEDDLDDDTTLAQALDRVSPGLLEDPVFRWYVTAAIEFDAGGPVEQLSAFYFSADENFDGEDVIPLSGYDSILAPLSTGFDIALNAAVRAVAYEEDDGATVYVGDTAYEADYVICTAPLGVLKAVAIAFDPPLPKRLAQAIERMPMGTVTKLALQFAEPFWPTDVQYFGVLNEVKGRWPYILNYRTFSDQNILLPLSFGNYAFAADAMTDAEMVADAMDVLREVFGETIPEPVAHIATHWSTDPHALGAYSYAGFGSTPEDFESFKTPVSQTLFFAGEHTDFAYHATVHGALLSGRRAAARLLEIDA</sequence>
<dbReference type="InterPro" id="IPR050281">
    <property type="entry name" value="Flavin_monoamine_oxidase"/>
</dbReference>
<dbReference type="Pfam" id="PF01593">
    <property type="entry name" value="Amino_oxidase"/>
    <property type="match status" value="1"/>
</dbReference>
<dbReference type="PANTHER" id="PTHR10742">
    <property type="entry name" value="FLAVIN MONOAMINE OXIDASE"/>
    <property type="match status" value="1"/>
</dbReference>
<dbReference type="PANTHER" id="PTHR10742:SF410">
    <property type="entry name" value="LYSINE-SPECIFIC HISTONE DEMETHYLASE 2"/>
    <property type="match status" value="1"/>
</dbReference>
<dbReference type="GO" id="GO:0050361">
    <property type="term" value="F:tryptophan 2-monooxygenase activity"/>
    <property type="evidence" value="ECO:0007669"/>
    <property type="project" value="UniProtKB-EC"/>
</dbReference>
<dbReference type="SUPFAM" id="SSF54373">
    <property type="entry name" value="FAD-linked reductases, C-terminal domain"/>
    <property type="match status" value="1"/>
</dbReference>
<comment type="catalytic activity">
    <reaction evidence="8">
        <text>L-tryptophan + O2 = indole-3-acetamide + CO2 + H2O</text>
        <dbReference type="Rhea" id="RHEA:16165"/>
        <dbReference type="ChEBI" id="CHEBI:15377"/>
        <dbReference type="ChEBI" id="CHEBI:15379"/>
        <dbReference type="ChEBI" id="CHEBI:16031"/>
        <dbReference type="ChEBI" id="CHEBI:16526"/>
        <dbReference type="ChEBI" id="CHEBI:57912"/>
        <dbReference type="EC" id="1.13.12.3"/>
    </reaction>
</comment>
<keyword evidence="7" id="KW-0073">Auxin biosynthesis</keyword>
<keyword evidence="6" id="KW-0560">Oxidoreductase</keyword>
<dbReference type="InterPro" id="IPR001613">
    <property type="entry name" value="Flavin_amine_oxidase"/>
</dbReference>
<evidence type="ECO:0000256" key="9">
    <source>
        <dbReference type="PIRSR" id="PIRSR601613-1"/>
    </source>
</evidence>
<evidence type="ECO:0000256" key="8">
    <source>
        <dbReference type="ARBA" id="ARBA00047321"/>
    </source>
</evidence>
<dbReference type="Gene3D" id="3.50.50.60">
    <property type="entry name" value="FAD/NAD(P)-binding domain"/>
    <property type="match status" value="1"/>
</dbReference>
<dbReference type="EMBL" id="JAGXTP010000001">
    <property type="protein sequence ID" value="MBS3848683.1"/>
    <property type="molecule type" value="Genomic_DNA"/>
</dbReference>
<gene>
    <name evidence="11" type="ORF">KD146_08235</name>
</gene>
<comment type="caution">
    <text evidence="11">The sequence shown here is derived from an EMBL/GenBank/DDBJ whole genome shotgun (WGS) entry which is preliminary data.</text>
</comment>